<dbReference type="RefSeq" id="WP_203870638.1">
    <property type="nucleotide sequence ID" value="NZ_BONW01000042.1"/>
</dbReference>
<dbReference type="EMBL" id="BONW01000042">
    <property type="protein sequence ID" value="GIG92293.1"/>
    <property type="molecule type" value="Genomic_DNA"/>
</dbReference>
<dbReference type="PANTHER" id="PTHR30466">
    <property type="entry name" value="FLAVIN REDUCTASE"/>
    <property type="match status" value="1"/>
</dbReference>
<dbReference type="Pfam" id="PF01613">
    <property type="entry name" value="Flavin_Reduct"/>
    <property type="match status" value="1"/>
</dbReference>
<dbReference type="Gene3D" id="2.30.110.10">
    <property type="entry name" value="Electron Transport, Fmn-binding Protein, Chain A"/>
    <property type="match status" value="1"/>
</dbReference>
<keyword evidence="4" id="KW-1185">Reference proteome</keyword>
<proteinExistence type="predicted"/>
<sequence length="178" mass="19024">MTTIASHTLTTPTAVSADEQRLLMSSYPTGVSVITAVDAYGMPHGMTCTSLSSVTLRPPTLLICLNAKSGTLAAIGDQGVFAVNLLHSGAQATAELFASRTPDRFRDVAWKPADRSGAPWLVDDALAVAECTVRRRLPVGDHDVVIGEVINLRYSEGTPLLYGMRRYSRFDAREAAGS</sequence>
<protein>
    <recommendedName>
        <fullName evidence="2">Flavin reductase like domain-containing protein</fullName>
    </recommendedName>
</protein>
<evidence type="ECO:0000256" key="1">
    <source>
        <dbReference type="ARBA" id="ARBA00023002"/>
    </source>
</evidence>
<accession>A0ABQ4EC40</accession>
<organism evidence="3 4">
    <name type="scientific">Plantactinospora endophytica</name>
    <dbReference type="NCBI Taxonomy" id="673535"/>
    <lineage>
        <taxon>Bacteria</taxon>
        <taxon>Bacillati</taxon>
        <taxon>Actinomycetota</taxon>
        <taxon>Actinomycetes</taxon>
        <taxon>Micromonosporales</taxon>
        <taxon>Micromonosporaceae</taxon>
        <taxon>Plantactinospora</taxon>
    </lineage>
</organism>
<name>A0ABQ4EC40_9ACTN</name>
<evidence type="ECO:0000313" key="3">
    <source>
        <dbReference type="EMBL" id="GIG92293.1"/>
    </source>
</evidence>
<feature type="domain" description="Flavin reductase like" evidence="2">
    <location>
        <begin position="24"/>
        <end position="169"/>
    </location>
</feature>
<comment type="caution">
    <text evidence="3">The sequence shown here is derived from an EMBL/GenBank/DDBJ whole genome shotgun (WGS) entry which is preliminary data.</text>
</comment>
<reference evidence="3 4" key="1">
    <citation type="submission" date="2021-01" db="EMBL/GenBank/DDBJ databases">
        <title>Whole genome shotgun sequence of Plantactinospora endophytica NBRC 110450.</title>
        <authorList>
            <person name="Komaki H."/>
            <person name="Tamura T."/>
        </authorList>
    </citation>
    <scope>NUCLEOTIDE SEQUENCE [LARGE SCALE GENOMIC DNA]</scope>
    <source>
        <strain evidence="3 4">NBRC 110450</strain>
    </source>
</reference>
<dbReference type="InterPro" id="IPR050268">
    <property type="entry name" value="NADH-dep_flavin_reductase"/>
</dbReference>
<dbReference type="PANTHER" id="PTHR30466:SF1">
    <property type="entry name" value="FMN REDUCTASE (NADH) RUTF"/>
    <property type="match status" value="1"/>
</dbReference>
<dbReference type="SMART" id="SM00903">
    <property type="entry name" value="Flavin_Reduct"/>
    <property type="match status" value="1"/>
</dbReference>
<gene>
    <name evidence="3" type="ORF">Pen02_72290</name>
</gene>
<dbReference type="InterPro" id="IPR012349">
    <property type="entry name" value="Split_barrel_FMN-bd"/>
</dbReference>
<keyword evidence="1" id="KW-0560">Oxidoreductase</keyword>
<dbReference type="Proteomes" id="UP000646749">
    <property type="component" value="Unassembled WGS sequence"/>
</dbReference>
<evidence type="ECO:0000259" key="2">
    <source>
        <dbReference type="SMART" id="SM00903"/>
    </source>
</evidence>
<evidence type="ECO:0000313" key="4">
    <source>
        <dbReference type="Proteomes" id="UP000646749"/>
    </source>
</evidence>
<dbReference type="SUPFAM" id="SSF50475">
    <property type="entry name" value="FMN-binding split barrel"/>
    <property type="match status" value="1"/>
</dbReference>
<dbReference type="InterPro" id="IPR002563">
    <property type="entry name" value="Flavin_Rdtase-like_dom"/>
</dbReference>